<dbReference type="Proteomes" id="UP001396334">
    <property type="component" value="Unassembled WGS sequence"/>
</dbReference>
<reference evidence="1 2" key="1">
    <citation type="journal article" date="2024" name="G3 (Bethesda)">
        <title>Genome assembly of Hibiscus sabdariffa L. provides insights into metabolisms of medicinal natural products.</title>
        <authorList>
            <person name="Kim T."/>
        </authorList>
    </citation>
    <scope>NUCLEOTIDE SEQUENCE [LARGE SCALE GENOMIC DNA]</scope>
    <source>
        <strain evidence="1">TK-2024</strain>
        <tissue evidence="1">Old leaves</tissue>
    </source>
</reference>
<keyword evidence="2" id="KW-1185">Reference proteome</keyword>
<dbReference type="EMBL" id="JBBPBN010000002">
    <property type="protein sequence ID" value="KAK9044511.1"/>
    <property type="molecule type" value="Genomic_DNA"/>
</dbReference>
<proteinExistence type="predicted"/>
<evidence type="ECO:0000313" key="1">
    <source>
        <dbReference type="EMBL" id="KAK9044511.1"/>
    </source>
</evidence>
<name>A0ABR2U4R3_9ROSI</name>
<comment type="caution">
    <text evidence="1">The sequence shown here is derived from an EMBL/GenBank/DDBJ whole genome shotgun (WGS) entry which is preliminary data.</text>
</comment>
<evidence type="ECO:0000313" key="2">
    <source>
        <dbReference type="Proteomes" id="UP001396334"/>
    </source>
</evidence>
<accession>A0ABR2U4R3</accession>
<sequence length="106" mass="11339">MDKRLSENLQVEAASASVWSPSVRTVGDKNQSTIGGDINDMQLSCEELEQSRYGKDGIPRVLAVLQGEASSQFSSSPASNVSTIDHLAISFTTHIKSLPKLLAGYA</sequence>
<protein>
    <submittedName>
        <fullName evidence="1">Uncharacterized protein</fullName>
    </submittedName>
</protein>
<gene>
    <name evidence="1" type="ORF">V6N11_058411</name>
</gene>
<organism evidence="1 2">
    <name type="scientific">Hibiscus sabdariffa</name>
    <name type="common">roselle</name>
    <dbReference type="NCBI Taxonomy" id="183260"/>
    <lineage>
        <taxon>Eukaryota</taxon>
        <taxon>Viridiplantae</taxon>
        <taxon>Streptophyta</taxon>
        <taxon>Embryophyta</taxon>
        <taxon>Tracheophyta</taxon>
        <taxon>Spermatophyta</taxon>
        <taxon>Magnoliopsida</taxon>
        <taxon>eudicotyledons</taxon>
        <taxon>Gunneridae</taxon>
        <taxon>Pentapetalae</taxon>
        <taxon>rosids</taxon>
        <taxon>malvids</taxon>
        <taxon>Malvales</taxon>
        <taxon>Malvaceae</taxon>
        <taxon>Malvoideae</taxon>
        <taxon>Hibiscus</taxon>
    </lineage>
</organism>